<keyword evidence="4 5" id="KW-0472">Membrane</keyword>
<keyword evidence="2 5" id="KW-0812">Transmembrane</keyword>
<dbReference type="Proteomes" id="UP000008312">
    <property type="component" value="Unassembled WGS sequence"/>
</dbReference>
<name>D8M2J0_BLAHO</name>
<dbReference type="GeneID" id="24922554"/>
<dbReference type="InterPro" id="IPR037185">
    <property type="entry name" value="EmrE-like"/>
</dbReference>
<evidence type="ECO:0000313" key="7">
    <source>
        <dbReference type="Proteomes" id="UP000008312"/>
    </source>
</evidence>
<feature type="transmembrane region" description="Helical" evidence="5">
    <location>
        <begin position="142"/>
        <end position="162"/>
    </location>
</feature>
<dbReference type="RefSeq" id="XP_012896327.1">
    <property type="nucleotide sequence ID" value="XM_013040873.1"/>
</dbReference>
<evidence type="ECO:0000256" key="4">
    <source>
        <dbReference type="ARBA" id="ARBA00023136"/>
    </source>
</evidence>
<dbReference type="SUPFAM" id="SSF103481">
    <property type="entry name" value="Multidrug resistance efflux transporter EmrE"/>
    <property type="match status" value="1"/>
</dbReference>
<sequence length="283" mass="31882">MLQKLSKNDDGDYSYSTQMCALSTDMLKMAISFLVLKFRSTCQKEPRVMLSLAEILYMSIPAILIAIADIIFYYLQTTLRNELVIQAFGSLEIVVIGIASFILLGRSLNGIQWASIMLLCTSVMSIEIGSYDSSSSLLDLPIFPSLLALLCSGLEGTAGVLYEKILKKHNEMNFFHQTMWITFWGSIVHLVFLLFRGWNTFVQSRIAAWNCDHFYLQIHGLLDRILGVLCFSHSCVVRILCHSSSGSSYFFLHFYSEFVDRNVFIRISSGNTKCSQKGGVCSC</sequence>
<feature type="transmembrane region" description="Helical" evidence="5">
    <location>
        <begin position="174"/>
        <end position="195"/>
    </location>
</feature>
<dbReference type="InterPro" id="IPR007271">
    <property type="entry name" value="Nuc_sug_transpt"/>
</dbReference>
<reference evidence="6" key="1">
    <citation type="submission" date="2010-02" db="EMBL/GenBank/DDBJ databases">
        <title>Sequencing and annotation of the Blastocystis hominis genome.</title>
        <authorList>
            <person name="Wincker P."/>
        </authorList>
    </citation>
    <scope>NUCLEOTIDE SEQUENCE</scope>
    <source>
        <strain evidence="6">Singapore isolate B</strain>
    </source>
</reference>
<dbReference type="EMBL" id="FN668649">
    <property type="protein sequence ID" value="CBK22279.2"/>
    <property type="molecule type" value="Genomic_DNA"/>
</dbReference>
<accession>D8M2J0</accession>
<dbReference type="GO" id="GO:0000139">
    <property type="term" value="C:Golgi membrane"/>
    <property type="evidence" value="ECO:0007669"/>
    <property type="project" value="InterPro"/>
</dbReference>
<proteinExistence type="predicted"/>
<evidence type="ECO:0000256" key="3">
    <source>
        <dbReference type="ARBA" id="ARBA00022989"/>
    </source>
</evidence>
<dbReference type="Pfam" id="PF04142">
    <property type="entry name" value="Nuc_sug_transp"/>
    <property type="match status" value="1"/>
</dbReference>
<feature type="transmembrane region" description="Helical" evidence="5">
    <location>
        <begin position="48"/>
        <end position="75"/>
    </location>
</feature>
<evidence type="ECO:0000256" key="1">
    <source>
        <dbReference type="ARBA" id="ARBA00004141"/>
    </source>
</evidence>
<evidence type="ECO:0000256" key="5">
    <source>
        <dbReference type="SAM" id="Phobius"/>
    </source>
</evidence>
<protein>
    <submittedName>
        <fullName evidence="6">Uncharacterized protein</fullName>
    </submittedName>
</protein>
<feature type="transmembrane region" description="Helical" evidence="5">
    <location>
        <begin position="111"/>
        <end position="130"/>
    </location>
</feature>
<organism evidence="6">
    <name type="scientific">Blastocystis hominis</name>
    <dbReference type="NCBI Taxonomy" id="12968"/>
    <lineage>
        <taxon>Eukaryota</taxon>
        <taxon>Sar</taxon>
        <taxon>Stramenopiles</taxon>
        <taxon>Bigyra</taxon>
        <taxon>Opalozoa</taxon>
        <taxon>Opalinata</taxon>
        <taxon>Blastocystidae</taxon>
        <taxon>Blastocystis</taxon>
    </lineage>
</organism>
<evidence type="ECO:0000313" key="6">
    <source>
        <dbReference type="EMBL" id="CBK22279.2"/>
    </source>
</evidence>
<dbReference type="InParanoid" id="D8M2J0"/>
<dbReference type="GO" id="GO:0015165">
    <property type="term" value="F:pyrimidine nucleotide-sugar transmembrane transporter activity"/>
    <property type="evidence" value="ECO:0007669"/>
    <property type="project" value="InterPro"/>
</dbReference>
<evidence type="ECO:0000256" key="2">
    <source>
        <dbReference type="ARBA" id="ARBA00022692"/>
    </source>
</evidence>
<keyword evidence="3 5" id="KW-1133">Transmembrane helix</keyword>
<keyword evidence="7" id="KW-1185">Reference proteome</keyword>
<dbReference type="AlphaFoldDB" id="D8M2J0"/>
<feature type="transmembrane region" description="Helical" evidence="5">
    <location>
        <begin position="15"/>
        <end position="36"/>
    </location>
</feature>
<comment type="subcellular location">
    <subcellularLocation>
        <location evidence="1">Membrane</location>
        <topology evidence="1">Multi-pass membrane protein</topology>
    </subcellularLocation>
</comment>
<feature type="transmembrane region" description="Helical" evidence="5">
    <location>
        <begin position="87"/>
        <end position="104"/>
    </location>
</feature>
<gene>
    <name evidence="6" type="ORF">GSBLH_T00006430001</name>
</gene>
<dbReference type="PANTHER" id="PTHR10231">
    <property type="entry name" value="NUCLEOTIDE-SUGAR TRANSMEMBRANE TRANSPORTER"/>
    <property type="match status" value="1"/>
</dbReference>
<dbReference type="OrthoDB" id="408493at2759"/>